<name>A0ABN2D4G7_9ACTN</name>
<feature type="binding site" evidence="9">
    <location>
        <begin position="839"/>
        <end position="846"/>
    </location>
    <ligand>
        <name>ATP</name>
        <dbReference type="ChEBI" id="CHEBI:30616"/>
    </ligand>
</feature>
<feature type="compositionally biased region" description="Low complexity" evidence="10">
    <location>
        <begin position="943"/>
        <end position="957"/>
    </location>
</feature>
<evidence type="ECO:0000256" key="3">
    <source>
        <dbReference type="ARBA" id="ARBA00022692"/>
    </source>
</evidence>
<keyword evidence="5 9" id="KW-0547">Nucleotide-binding</keyword>
<keyword evidence="2" id="KW-1003">Cell membrane</keyword>
<accession>A0ABN2D4G7</accession>
<dbReference type="PANTHER" id="PTHR22683:SF1">
    <property type="entry name" value="TYPE VII SECRETION SYSTEM PROTEIN ESSC"/>
    <property type="match status" value="1"/>
</dbReference>
<dbReference type="SMART" id="SM00382">
    <property type="entry name" value="AAA"/>
    <property type="match status" value="3"/>
</dbReference>
<proteinExistence type="predicted"/>
<dbReference type="InterPro" id="IPR023836">
    <property type="entry name" value="EccCa-like_Actinobacteria"/>
</dbReference>
<dbReference type="Gene3D" id="3.40.50.300">
    <property type="entry name" value="P-loop containing nucleotide triphosphate hydrolases"/>
    <property type="match status" value="4"/>
</dbReference>
<dbReference type="InterPro" id="IPR027417">
    <property type="entry name" value="P-loop_NTPase"/>
</dbReference>
<feature type="transmembrane region" description="Helical" evidence="11">
    <location>
        <begin position="44"/>
        <end position="62"/>
    </location>
</feature>
<keyword evidence="14" id="KW-1185">Reference proteome</keyword>
<dbReference type="EMBL" id="BAAAQD010000044">
    <property type="protein sequence ID" value="GAA1570311.1"/>
    <property type="molecule type" value="Genomic_DNA"/>
</dbReference>
<dbReference type="InterPro" id="IPR003593">
    <property type="entry name" value="AAA+_ATPase"/>
</dbReference>
<dbReference type="NCBIfam" id="TIGR03925">
    <property type="entry name" value="T7SS_EccC_b"/>
    <property type="match status" value="1"/>
</dbReference>
<evidence type="ECO:0000256" key="10">
    <source>
        <dbReference type="SAM" id="MobiDB-lite"/>
    </source>
</evidence>
<comment type="caution">
    <text evidence="13">The sequence shown here is derived from an EMBL/GenBank/DDBJ whole genome shotgun (WGS) entry which is preliminary data.</text>
</comment>
<feature type="domain" description="FtsK" evidence="12">
    <location>
        <begin position="470"/>
        <end position="670"/>
    </location>
</feature>
<feature type="binding site" evidence="9">
    <location>
        <begin position="493"/>
        <end position="500"/>
    </location>
    <ligand>
        <name>ATP</name>
        <dbReference type="ChEBI" id="CHEBI:30616"/>
    </ligand>
</feature>
<keyword evidence="8 11" id="KW-0472">Membrane</keyword>
<dbReference type="PANTHER" id="PTHR22683">
    <property type="entry name" value="SPORULATION PROTEIN RELATED"/>
    <property type="match status" value="1"/>
</dbReference>
<dbReference type="InterPro" id="IPR002543">
    <property type="entry name" value="FtsK_dom"/>
</dbReference>
<feature type="compositionally biased region" description="Pro residues" evidence="10">
    <location>
        <begin position="28"/>
        <end position="38"/>
    </location>
</feature>
<dbReference type="SUPFAM" id="SSF52540">
    <property type="entry name" value="P-loop containing nucleoside triphosphate hydrolases"/>
    <property type="match status" value="3"/>
</dbReference>
<sequence>MPGVSTIVVNRLPRRPAPEIPSGELVVQPPPEIPPAPPSRWQQMVQVVPMLTGTLATALLFAGRDGGTYSYVIGAVFGFSTLGMLLTSAGAGSGPKKAQMMAARRDYLRHLASLRRQVRDTAEKQRTGLHYRHPDPGSLWSTVDSFRLWERRPADGDFAVVRVAVGPQTLATPLHPPLTGPLEDLEPLTAGALRRFLDACSVVPDLPVAISLRSFARIHLSAEAPDEASAALVRAVLAQLVVFHAPEDLLVAVCAATDRRERWEWTKWLPHAMHPTRTDAVGPVRLVADSAVELEGLLDDLLANRGRFTPDRAAAQRSSPHIVVVLDGGDLAGSAHLGTDGGVDGVTLIDLGGAPARLPDRTAIVLDPSGGRLVTTSVPTGGDPVVPGESIGVPDQLTTAEVEAIARRLAPLRLAVAGRTDEENARGDTGADLAAMLALDDPWSLDVARAWAPRPHRDRLRVPIGVGPQGQPVELDLKESAQDGMGPHGLLIGATGSGKSELLRTLVLGLAATHSSETLNFVLIDFKGGATFARLDRLPHVAAFITNLEAELPLVDRMTDAINGEVVRRQEVLRRAGDYDSLRDYERARAGGAPLAPLPSLLVICDEFSELLEAKPEFIDLFVQIGRVGRSLGVHLLLASQRLEEGRLRGLDTHLSYRIGLRTFSSLESRTVLGVPDAYELPRSPGHGYLKAGTEPLARFKTAYVSGAHRRRRRPGAGGDGRRVTAYDTRFVPPPVARPDATDEPAATSSLLEILVDRLVGQGVPAHQVWLPPLNASPPLDELLGPVAPEPGRGLTVTDPRLRGALQVPVAVVDKPLVQRREVLWLNLDSANGHVAVVGGTQSGKSVALRTLIAALALTHTPVEVQVYCLDFGGGQLLGLRDLPHVGGVAGRLDPAAVRRTVGEVAALLTDRERRFAEAGIDSMATYRRHRAGVAPGGPPADVSSGEVSSGEPSSGELWSGAPSAGDVPSGDGLWGDDPWGDVFLVIDGWATVRGEYEDLEGTITDIATRGLSYGIHVAASASRWMDFRPALRDLLGSRIELRLGDDSDSHASRKAAANVPKESPGRGVTVDGLHLLVALPSLTGGDQAGLVRAVAAAWDGPPAPRVRLLPSLVPHAAMTAAAEPGQPLDLPVGIAESDLRPALVDLGAEPHLLVFGDAGSGKSTLLRGLATTITERFTPEEARIVLVDHRRSLLGAVSTEHLIGDGTGGQETEELIASVASYMQRRLPGPGVTQEQLRSRGWWAGPECFVLVDDYDLVAVGSGNPIEPLLPYLAQARDIGLHLVVARRSGGAARALFEPVLQRLRELSSPGLLLSGDREEGALLGNLRPGPLPPGRGWLVTRRDGARLVQVAHVETD</sequence>
<dbReference type="Proteomes" id="UP001501470">
    <property type="component" value="Unassembled WGS sequence"/>
</dbReference>
<evidence type="ECO:0000313" key="14">
    <source>
        <dbReference type="Proteomes" id="UP001501470"/>
    </source>
</evidence>
<feature type="transmembrane region" description="Helical" evidence="11">
    <location>
        <begin position="69"/>
        <end position="91"/>
    </location>
</feature>
<reference evidence="13 14" key="1">
    <citation type="journal article" date="2019" name="Int. J. Syst. Evol. Microbiol.">
        <title>The Global Catalogue of Microorganisms (GCM) 10K type strain sequencing project: providing services to taxonomists for standard genome sequencing and annotation.</title>
        <authorList>
            <consortium name="The Broad Institute Genomics Platform"/>
            <consortium name="The Broad Institute Genome Sequencing Center for Infectious Disease"/>
            <person name="Wu L."/>
            <person name="Ma J."/>
        </authorList>
    </citation>
    <scope>NUCLEOTIDE SEQUENCE [LARGE SCALE GENOMIC DNA]</scope>
    <source>
        <strain evidence="13 14">JCM 15933</strain>
    </source>
</reference>
<protein>
    <submittedName>
        <fullName evidence="13">Type VII secretion protein EccC</fullName>
    </submittedName>
</protein>
<gene>
    <name evidence="13" type="ORF">GCM10009827_110160</name>
</gene>
<comment type="subcellular location">
    <subcellularLocation>
        <location evidence="1">Cell membrane</location>
        <topology evidence="1">Multi-pass membrane protein</topology>
    </subcellularLocation>
</comment>
<organism evidence="13 14">
    <name type="scientific">Dactylosporangium maewongense</name>
    <dbReference type="NCBI Taxonomy" id="634393"/>
    <lineage>
        <taxon>Bacteria</taxon>
        <taxon>Bacillati</taxon>
        <taxon>Actinomycetota</taxon>
        <taxon>Actinomycetes</taxon>
        <taxon>Micromonosporales</taxon>
        <taxon>Micromonosporaceae</taxon>
        <taxon>Dactylosporangium</taxon>
    </lineage>
</organism>
<feature type="domain" description="FtsK" evidence="12">
    <location>
        <begin position="1140"/>
        <end position="1324"/>
    </location>
</feature>
<evidence type="ECO:0000259" key="12">
    <source>
        <dbReference type="PROSITE" id="PS50901"/>
    </source>
</evidence>
<evidence type="ECO:0000256" key="1">
    <source>
        <dbReference type="ARBA" id="ARBA00004651"/>
    </source>
</evidence>
<dbReference type="NCBIfam" id="TIGR03924">
    <property type="entry name" value="T7SS_EccC_a"/>
    <property type="match status" value="1"/>
</dbReference>
<evidence type="ECO:0000256" key="2">
    <source>
        <dbReference type="ARBA" id="ARBA00022475"/>
    </source>
</evidence>
<feature type="binding site" evidence="9">
    <location>
        <begin position="1157"/>
        <end position="1164"/>
    </location>
    <ligand>
        <name>ATP</name>
        <dbReference type="ChEBI" id="CHEBI:30616"/>
    </ligand>
</feature>
<keyword evidence="6 9" id="KW-0067">ATP-binding</keyword>
<evidence type="ECO:0000256" key="7">
    <source>
        <dbReference type="ARBA" id="ARBA00022989"/>
    </source>
</evidence>
<dbReference type="PROSITE" id="PS50901">
    <property type="entry name" value="FTSK"/>
    <property type="match status" value="3"/>
</dbReference>
<evidence type="ECO:0000256" key="5">
    <source>
        <dbReference type="ARBA" id="ARBA00022741"/>
    </source>
</evidence>
<dbReference type="InterPro" id="IPR023837">
    <property type="entry name" value="EccCb-like_Actinobacteria"/>
</dbReference>
<evidence type="ECO:0000256" key="9">
    <source>
        <dbReference type="PROSITE-ProRule" id="PRU00289"/>
    </source>
</evidence>
<feature type="region of interest" description="Disordered" evidence="10">
    <location>
        <begin position="18"/>
        <end position="38"/>
    </location>
</feature>
<feature type="domain" description="FtsK" evidence="12">
    <location>
        <begin position="820"/>
        <end position="1051"/>
    </location>
</feature>
<evidence type="ECO:0000256" key="6">
    <source>
        <dbReference type="ARBA" id="ARBA00022840"/>
    </source>
</evidence>
<keyword evidence="7 11" id="KW-1133">Transmembrane helix</keyword>
<feature type="region of interest" description="Disordered" evidence="10">
    <location>
        <begin position="932"/>
        <end position="968"/>
    </location>
</feature>
<dbReference type="Pfam" id="PF01580">
    <property type="entry name" value="FtsK_SpoIIIE"/>
    <property type="match status" value="3"/>
</dbReference>
<keyword evidence="4" id="KW-0677">Repeat</keyword>
<evidence type="ECO:0000256" key="4">
    <source>
        <dbReference type="ARBA" id="ARBA00022737"/>
    </source>
</evidence>
<evidence type="ECO:0000256" key="8">
    <source>
        <dbReference type="ARBA" id="ARBA00023136"/>
    </source>
</evidence>
<evidence type="ECO:0000256" key="11">
    <source>
        <dbReference type="SAM" id="Phobius"/>
    </source>
</evidence>
<dbReference type="InterPro" id="IPR050206">
    <property type="entry name" value="FtsK/SpoIIIE/SftA"/>
</dbReference>
<evidence type="ECO:0000313" key="13">
    <source>
        <dbReference type="EMBL" id="GAA1570311.1"/>
    </source>
</evidence>
<keyword evidence="3 11" id="KW-0812">Transmembrane</keyword>